<evidence type="ECO:0000313" key="10">
    <source>
        <dbReference type="EMBL" id="MCZ2722534.1"/>
    </source>
</evidence>
<comment type="function">
    <text evidence="9">Catalyzes 2 different reactions between oxygene and the acireductone 1,2-dihydroxy-3-keto-5-methylthiopentene (DHK-MTPene) depending upon the metal bound in the active site. Fe-containing acireductone dioxygenase (Fe-ARD) produces formate and 2-keto-4-methylthiobutyrate (KMTB), the alpha-ketoacid precursor of methionine in the methionine recycle pathway. Ni-containing acireductone dioxygenase (Ni-ARD) produces methylthiopropionate, carbon monoxide and formate, and does not lie on the methionine recycle pathway.</text>
</comment>
<feature type="binding site" evidence="9">
    <location>
        <position position="141"/>
    </location>
    <ligand>
        <name>Ni(2+)</name>
        <dbReference type="ChEBI" id="CHEBI:49786"/>
    </ligand>
</feature>
<dbReference type="HAMAP" id="MF_01682">
    <property type="entry name" value="Salvage_MtnD"/>
    <property type="match status" value="1"/>
</dbReference>
<feature type="site" description="May play a role in transmitting local conformational changes" evidence="9">
    <location>
        <position position="102"/>
    </location>
</feature>
<name>A0ABT4JYB4_9GAMM</name>
<dbReference type="CDD" id="cd02232">
    <property type="entry name" value="cupin_ARD"/>
    <property type="match status" value="1"/>
</dbReference>
<evidence type="ECO:0000256" key="7">
    <source>
        <dbReference type="ARBA" id="ARBA00023004"/>
    </source>
</evidence>
<feature type="site" description="May play a role in metal incorporation in vivo" evidence="9">
    <location>
        <position position="96"/>
    </location>
</feature>
<keyword evidence="3 9" id="KW-0028">Amino-acid biosynthesis</keyword>
<keyword evidence="2 9" id="KW-0533">Nickel</keyword>
<keyword evidence="7 9" id="KW-0408">Iron</keyword>
<feature type="binding site" evidence="9">
    <location>
        <position position="97"/>
    </location>
    <ligand>
        <name>Fe(2+)</name>
        <dbReference type="ChEBI" id="CHEBI:29033"/>
    </ligand>
</feature>
<comment type="pathway">
    <text evidence="9">Amino-acid biosynthesis; L-methionine biosynthesis via salvage pathway; L-methionine from S-methyl-5-thio-alpha-D-ribose 1-phosphate: step 5/6.</text>
</comment>
<organism evidence="10 11">
    <name type="scientific">Marinomonas phaeophyticola</name>
    <dbReference type="NCBI Taxonomy" id="3004091"/>
    <lineage>
        <taxon>Bacteria</taxon>
        <taxon>Pseudomonadati</taxon>
        <taxon>Pseudomonadota</taxon>
        <taxon>Gammaproteobacteria</taxon>
        <taxon>Oceanospirillales</taxon>
        <taxon>Oceanospirillaceae</taxon>
        <taxon>Marinomonas</taxon>
    </lineage>
</organism>
<evidence type="ECO:0000256" key="6">
    <source>
        <dbReference type="ARBA" id="ARBA00023002"/>
    </source>
</evidence>
<dbReference type="PANTHER" id="PTHR23418">
    <property type="entry name" value="ACIREDUCTONE DIOXYGENASE"/>
    <property type="match status" value="1"/>
</dbReference>
<dbReference type="SUPFAM" id="SSF51182">
    <property type="entry name" value="RmlC-like cupins"/>
    <property type="match status" value="1"/>
</dbReference>
<feature type="binding site" evidence="9">
    <location>
        <position position="99"/>
    </location>
    <ligand>
        <name>Ni(2+)</name>
        <dbReference type="ChEBI" id="CHEBI:49786"/>
    </ligand>
</feature>
<reference evidence="10" key="1">
    <citation type="submission" date="2022-12" db="EMBL/GenBank/DDBJ databases">
        <title>Marinomonas 15G1-11 sp. nov, isolated from marine algae.</title>
        <authorList>
            <person name="Butt M."/>
            <person name="Choi D.G."/>
            <person name="Kim J.M."/>
            <person name="Lee J.K."/>
            <person name="Baek J.H."/>
            <person name="Jeon C.O."/>
        </authorList>
    </citation>
    <scope>NUCLEOTIDE SEQUENCE</scope>
    <source>
        <strain evidence="10">15G1-11</strain>
    </source>
</reference>
<keyword evidence="4 9" id="KW-0479">Metal-binding</keyword>
<comment type="similarity">
    <text evidence="9">Belongs to the acireductone dioxygenase (ARD) family.</text>
</comment>
<gene>
    <name evidence="9" type="primary">mtnD</name>
    <name evidence="10" type="ORF">O1D97_13185</name>
</gene>
<evidence type="ECO:0000313" key="11">
    <source>
        <dbReference type="Proteomes" id="UP001149719"/>
    </source>
</evidence>
<comment type="catalytic activity">
    <reaction evidence="9">
        <text>1,2-dihydroxy-5-(methylsulfanyl)pent-1-en-3-one + O2 = 3-(methylsulfanyl)propanoate + CO + formate + 2 H(+)</text>
        <dbReference type="Rhea" id="RHEA:14161"/>
        <dbReference type="ChEBI" id="CHEBI:15378"/>
        <dbReference type="ChEBI" id="CHEBI:15379"/>
        <dbReference type="ChEBI" id="CHEBI:15740"/>
        <dbReference type="ChEBI" id="CHEBI:17245"/>
        <dbReference type="ChEBI" id="CHEBI:49016"/>
        <dbReference type="ChEBI" id="CHEBI:49252"/>
        <dbReference type="EC" id="1.13.11.53"/>
    </reaction>
</comment>
<proteinExistence type="inferred from homology"/>
<dbReference type="InterPro" id="IPR011051">
    <property type="entry name" value="RmlC_Cupin_sf"/>
</dbReference>
<dbReference type="InterPro" id="IPR014710">
    <property type="entry name" value="RmlC-like_jellyroll"/>
</dbReference>
<dbReference type="Gene3D" id="2.60.120.10">
    <property type="entry name" value="Jelly Rolls"/>
    <property type="match status" value="1"/>
</dbReference>
<comment type="caution">
    <text evidence="10">The sequence shown here is derived from an EMBL/GenBank/DDBJ whole genome shotgun (WGS) entry which is preliminary data.</text>
</comment>
<evidence type="ECO:0000256" key="2">
    <source>
        <dbReference type="ARBA" id="ARBA00022596"/>
    </source>
</evidence>
<comment type="cofactor">
    <cofactor evidence="9">
        <name>Fe(2+)</name>
        <dbReference type="ChEBI" id="CHEBI:29033"/>
    </cofactor>
    <text evidence="9">Binds 1 Fe(2+) cation per monomer.</text>
</comment>
<evidence type="ECO:0000256" key="9">
    <source>
        <dbReference type="HAMAP-Rule" id="MF_01682"/>
    </source>
</evidence>
<keyword evidence="5 9" id="KW-0223">Dioxygenase</keyword>
<dbReference type="Proteomes" id="UP001149719">
    <property type="component" value="Unassembled WGS sequence"/>
</dbReference>
<feature type="binding site" evidence="9">
    <location>
        <position position="97"/>
    </location>
    <ligand>
        <name>Ni(2+)</name>
        <dbReference type="ChEBI" id="CHEBI:49786"/>
    </ligand>
</feature>
<feature type="binding site" evidence="9">
    <location>
        <position position="141"/>
    </location>
    <ligand>
        <name>Fe(2+)</name>
        <dbReference type="ChEBI" id="CHEBI:29033"/>
    </ligand>
</feature>
<accession>A0ABT4JYB4</accession>
<keyword evidence="8 9" id="KW-0486">Methionine biosynthesis</keyword>
<protein>
    <recommendedName>
        <fullName evidence="9">Acireductone dioxygenase</fullName>
    </recommendedName>
    <alternativeName>
        <fullName evidence="9">1,2-dihydroxy-3-keto-5-methylthiopentene dioxygenase</fullName>
        <shortName evidence="9">DHK-MTPene dioxygenase</shortName>
    </alternativeName>
    <alternativeName>
        <fullName evidence="9">Acireductone dioxygenase (Fe(2+)-requiring)</fullName>
        <shortName evidence="9">ARD'</shortName>
        <shortName evidence="9">Fe-ARD</shortName>
        <ecNumber evidence="9">1.13.11.54</ecNumber>
    </alternativeName>
    <alternativeName>
        <fullName evidence="9">Acireductone dioxygenase (Ni(2+)-requiring)</fullName>
        <shortName evidence="9">ARD</shortName>
        <shortName evidence="9">Ni-ARD</shortName>
        <ecNumber evidence="9">1.13.11.53</ecNumber>
    </alternativeName>
</protein>
<sequence>MSQLSKYQQDTPEVCLLQTNNADEITAILNKEGVNFYRWHASFPIEASTSNEQILEAYSKDIQTLKDAGGYQTVDVVSMHAAHPDKAAFREKFLSEHIHTEDEIRFFVSGKGLFCLHIGEYIYQVLCEKEDLISVPANMPHWFDMGSEPAFTAIRLFNNQEGWVAHFTGSPIADQFPLLD</sequence>
<dbReference type="PANTHER" id="PTHR23418:SF0">
    <property type="entry name" value="ACIREDUCTONE DIOXYGENASE"/>
    <property type="match status" value="1"/>
</dbReference>
<dbReference type="EC" id="1.13.11.53" evidence="9"/>
<keyword evidence="11" id="KW-1185">Reference proteome</keyword>
<evidence type="ECO:0000256" key="3">
    <source>
        <dbReference type="ARBA" id="ARBA00022605"/>
    </source>
</evidence>
<dbReference type="Pfam" id="PF03079">
    <property type="entry name" value="ARD"/>
    <property type="match status" value="1"/>
</dbReference>
<feature type="binding site" evidence="9">
    <location>
        <position position="103"/>
    </location>
    <ligand>
        <name>Ni(2+)</name>
        <dbReference type="ChEBI" id="CHEBI:49786"/>
    </ligand>
</feature>
<feature type="site" description="Important to generate the dianion" evidence="9">
    <location>
        <position position="105"/>
    </location>
</feature>
<dbReference type="InterPro" id="IPR004313">
    <property type="entry name" value="ARD"/>
</dbReference>
<comment type="subunit">
    <text evidence="9">Monomer.</text>
</comment>
<comment type="catalytic activity">
    <reaction evidence="1 9">
        <text>1,2-dihydroxy-5-(methylsulfanyl)pent-1-en-3-one + O2 = 4-methylsulfanyl-2-oxobutanoate + formate + 2 H(+)</text>
        <dbReference type="Rhea" id="RHEA:24504"/>
        <dbReference type="ChEBI" id="CHEBI:15378"/>
        <dbReference type="ChEBI" id="CHEBI:15379"/>
        <dbReference type="ChEBI" id="CHEBI:15740"/>
        <dbReference type="ChEBI" id="CHEBI:16723"/>
        <dbReference type="ChEBI" id="CHEBI:49252"/>
        <dbReference type="EC" id="1.13.11.54"/>
    </reaction>
</comment>
<dbReference type="EMBL" id="JAPUBN010000018">
    <property type="protein sequence ID" value="MCZ2722534.1"/>
    <property type="molecule type" value="Genomic_DNA"/>
</dbReference>
<comment type="cofactor">
    <cofactor evidence="9">
        <name>Ni(2+)</name>
        <dbReference type="ChEBI" id="CHEBI:49786"/>
    </cofactor>
    <text evidence="9">Binds 1 nickel ion per monomer.</text>
</comment>
<dbReference type="EC" id="1.13.11.54" evidence="9"/>
<evidence type="ECO:0000256" key="8">
    <source>
        <dbReference type="ARBA" id="ARBA00023167"/>
    </source>
</evidence>
<feature type="binding site" evidence="9">
    <location>
        <position position="99"/>
    </location>
    <ligand>
        <name>Fe(2+)</name>
        <dbReference type="ChEBI" id="CHEBI:29033"/>
    </ligand>
</feature>
<evidence type="ECO:0000256" key="5">
    <source>
        <dbReference type="ARBA" id="ARBA00022964"/>
    </source>
</evidence>
<feature type="binding site" evidence="9">
    <location>
        <position position="103"/>
    </location>
    <ligand>
        <name>Fe(2+)</name>
        <dbReference type="ChEBI" id="CHEBI:29033"/>
    </ligand>
</feature>
<keyword evidence="6 9" id="KW-0560">Oxidoreductase</keyword>
<evidence type="ECO:0000256" key="1">
    <source>
        <dbReference type="ARBA" id="ARBA00000428"/>
    </source>
</evidence>
<dbReference type="InterPro" id="IPR023956">
    <property type="entry name" value="ARD_bac"/>
</dbReference>
<dbReference type="RefSeq" id="WP_269126232.1">
    <property type="nucleotide sequence ID" value="NZ_JAPUBN010000018.1"/>
</dbReference>
<evidence type="ECO:0000256" key="4">
    <source>
        <dbReference type="ARBA" id="ARBA00022723"/>
    </source>
</evidence>